<dbReference type="Gene3D" id="1.20.1440.110">
    <property type="entry name" value="acylaminoacyl peptidase"/>
    <property type="match status" value="1"/>
</dbReference>
<keyword evidence="4" id="KW-1185">Reference proteome</keyword>
<dbReference type="GO" id="GO:0016787">
    <property type="term" value="F:hydrolase activity"/>
    <property type="evidence" value="ECO:0007669"/>
    <property type="project" value="UniProtKB-KW"/>
</dbReference>
<comment type="similarity">
    <text evidence="1">Belongs to the AB hydrolase superfamily. FUS2 hydrolase family.</text>
</comment>
<dbReference type="InterPro" id="IPR050261">
    <property type="entry name" value="FrsA_esterase"/>
</dbReference>
<dbReference type="Proteomes" id="UP001236014">
    <property type="component" value="Chromosome"/>
</dbReference>
<proteinExistence type="inferred from homology"/>
<name>A0A9Y2IFY3_9PSEU</name>
<organism evidence="3 4">
    <name type="scientific">Amycolatopsis carbonis</name>
    <dbReference type="NCBI Taxonomy" id="715471"/>
    <lineage>
        <taxon>Bacteria</taxon>
        <taxon>Bacillati</taxon>
        <taxon>Actinomycetota</taxon>
        <taxon>Actinomycetes</taxon>
        <taxon>Pseudonocardiales</taxon>
        <taxon>Pseudonocardiaceae</taxon>
        <taxon>Amycolatopsis</taxon>
    </lineage>
</organism>
<evidence type="ECO:0000259" key="2">
    <source>
        <dbReference type="Pfam" id="PF12697"/>
    </source>
</evidence>
<dbReference type="KEGG" id="acab:QRX50_02120"/>
<feature type="domain" description="AB hydrolase-1" evidence="2">
    <location>
        <begin position="155"/>
        <end position="354"/>
    </location>
</feature>
<dbReference type="InterPro" id="IPR000073">
    <property type="entry name" value="AB_hydrolase_1"/>
</dbReference>
<gene>
    <name evidence="3" type="ORF">QRX50_02120</name>
</gene>
<dbReference type="PANTHER" id="PTHR22946">
    <property type="entry name" value="DIENELACTONE HYDROLASE DOMAIN-CONTAINING PROTEIN-RELATED"/>
    <property type="match status" value="1"/>
</dbReference>
<dbReference type="EMBL" id="CP127294">
    <property type="protein sequence ID" value="WIX79625.1"/>
    <property type="molecule type" value="Genomic_DNA"/>
</dbReference>
<dbReference type="Gene3D" id="3.40.50.1820">
    <property type="entry name" value="alpha/beta hydrolase"/>
    <property type="match status" value="1"/>
</dbReference>
<accession>A0A9Y2IFY3</accession>
<protein>
    <submittedName>
        <fullName evidence="3">Alpha/beta hydrolase family protein</fullName>
    </submittedName>
</protein>
<dbReference type="PANTHER" id="PTHR22946:SF12">
    <property type="entry name" value="CONIDIAL PIGMENT BIOSYNTHESIS PROTEIN AYG1 (AFU_ORTHOLOGUE AFUA_2G17550)"/>
    <property type="match status" value="1"/>
</dbReference>
<dbReference type="RefSeq" id="WP_285970308.1">
    <property type="nucleotide sequence ID" value="NZ_CP127294.1"/>
</dbReference>
<dbReference type="InterPro" id="IPR029058">
    <property type="entry name" value="AB_hydrolase_fold"/>
</dbReference>
<reference evidence="3 4" key="1">
    <citation type="submission" date="2023-06" db="EMBL/GenBank/DDBJ databases">
        <authorList>
            <person name="Oyuntsetseg B."/>
            <person name="Kim S.B."/>
        </authorList>
    </citation>
    <scope>NUCLEOTIDE SEQUENCE [LARGE SCALE GENOMIC DNA]</scope>
    <source>
        <strain evidence="3 4">2-15</strain>
    </source>
</reference>
<dbReference type="AlphaFoldDB" id="A0A9Y2IFY3"/>
<dbReference type="Pfam" id="PF12697">
    <property type="entry name" value="Abhydrolase_6"/>
    <property type="match status" value="1"/>
</dbReference>
<evidence type="ECO:0000256" key="1">
    <source>
        <dbReference type="ARBA" id="ARBA00038115"/>
    </source>
</evidence>
<dbReference type="SUPFAM" id="SSF53474">
    <property type="entry name" value="alpha/beta-Hydrolases"/>
    <property type="match status" value="1"/>
</dbReference>
<sequence length="395" mass="43114">MTDPAKVFFRDPSYDGQFTRTLNAAVVHAADLGEAFATARGVGKLSGGGWYDAWSATADRARVAADSALAAGDRVSARHAFLRASEYFRQAYFFIRSDVDDPRLQTAYRDHVEAFAEAVKLLEHPAEAVRIPYEDTTLHGYFFAPHASSTPRPTVVLPCGYDSTAESGWLDVPAAVDRGYNVLVFDGPGQGETLYVQHRYLRHDFENVLTPVLDWLLDRPEVDPAKVVLVGRSFAGYLAPRAATAEHRIAALVCDPAQPDLGARVPSGPAALAAAPVVRVQMRRNADRAEFFRARMAAHGIDSVREYFAELRRFTMLADASRITCPALMVESEHDFTAGGGPALREALTTKAQVVQLTAAEGVDGHCAGLGQQVWTGTVYPWLHRTLARSGRLLD</sequence>
<evidence type="ECO:0000313" key="4">
    <source>
        <dbReference type="Proteomes" id="UP001236014"/>
    </source>
</evidence>
<evidence type="ECO:0000313" key="3">
    <source>
        <dbReference type="EMBL" id="WIX79625.1"/>
    </source>
</evidence>
<keyword evidence="3" id="KW-0378">Hydrolase</keyword>